<dbReference type="CDD" id="cd08026">
    <property type="entry name" value="DUF326"/>
    <property type="match status" value="1"/>
</dbReference>
<dbReference type="Proteomes" id="UP000039660">
    <property type="component" value="Unassembled WGS sequence"/>
</dbReference>
<dbReference type="PANTHER" id="PTHR37310:SF1">
    <property type="entry name" value="CYTOPLASMIC PROTEIN"/>
    <property type="match status" value="1"/>
</dbReference>
<proteinExistence type="predicted"/>
<organism evidence="1 2">
    <name type="scientific">Neorhizobium galegae bv. officinalis</name>
    <dbReference type="NCBI Taxonomy" id="323656"/>
    <lineage>
        <taxon>Bacteria</taxon>
        <taxon>Pseudomonadati</taxon>
        <taxon>Pseudomonadota</taxon>
        <taxon>Alphaproteobacteria</taxon>
        <taxon>Hyphomicrobiales</taxon>
        <taxon>Rhizobiaceae</taxon>
        <taxon>Rhizobium/Agrobacterium group</taxon>
        <taxon>Neorhizobium</taxon>
    </lineage>
</organism>
<gene>
    <name evidence="1" type="ORF">NGAL_HAMBI1189_40710</name>
</gene>
<name>A0A0T7GWM2_NEOGA</name>
<dbReference type="EMBL" id="CCRK01000010">
    <property type="protein sequence ID" value="CDZ51618.1"/>
    <property type="molecule type" value="Genomic_DNA"/>
</dbReference>
<dbReference type="InterPro" id="IPR044543">
    <property type="entry name" value="YHJQ-like"/>
</dbReference>
<reference evidence="1 2" key="1">
    <citation type="submission" date="2014-08" db="EMBL/GenBank/DDBJ databases">
        <authorList>
            <person name="Chen Y.-H."/>
        </authorList>
    </citation>
    <scope>NUCLEOTIDE SEQUENCE [LARGE SCALE GENOMIC DNA]</scope>
</reference>
<dbReference type="AlphaFoldDB" id="A0A0T7GWM2"/>
<protein>
    <submittedName>
        <fullName evidence="1">Protein of hypothetical function DUF326</fullName>
    </submittedName>
</protein>
<evidence type="ECO:0000313" key="2">
    <source>
        <dbReference type="Proteomes" id="UP000039660"/>
    </source>
</evidence>
<dbReference type="Pfam" id="PF03860">
    <property type="entry name" value="Csp"/>
    <property type="match status" value="1"/>
</dbReference>
<dbReference type="PANTHER" id="PTHR37310">
    <property type="entry name" value="CYTOPLASMIC PROTEIN-RELATED"/>
    <property type="match status" value="1"/>
</dbReference>
<dbReference type="RefSeq" id="WP_046636946.1">
    <property type="nucleotide sequence ID" value="NZ_CCRK01000010.1"/>
</dbReference>
<accession>A0A0T7GWM2</accession>
<sequence>MHPVSSEMKTCIDNCLACYSECLSMAMGHCLEMGGKHTEPSHFKLMMACAEICRTSAHFMLVGTEHHKHTCRECAEICRQCADDCERLGDMQSCVEACRRCADSCEKMAA</sequence>
<dbReference type="Gene3D" id="1.20.1270.360">
    <property type="match status" value="1"/>
</dbReference>
<evidence type="ECO:0000313" key="1">
    <source>
        <dbReference type="EMBL" id="CDZ51618.1"/>
    </source>
</evidence>
<dbReference type="InterPro" id="IPR005560">
    <property type="entry name" value="Csp_YhjQ"/>
</dbReference>